<sequence>MQNSELGFDGAFVYSEESCEEGFERVLRETGGGGIDVYYDNVGGEQLDVAISHMVEFGRIVQCGNMSQQSVPKDQRYGIKNMPLVIQRRLTINGFIVSDPELGPKYCEEHQQKMGEWIKNGEMVVKMAVTEGMENAAEGFVGMLKGEKFGKAVLKVADV</sequence>
<dbReference type="AlphaFoldDB" id="A0A9N9LPF5"/>
<dbReference type="InterPro" id="IPR013149">
    <property type="entry name" value="ADH-like_C"/>
</dbReference>
<dbReference type="PANTHER" id="PTHR43205">
    <property type="entry name" value="PROSTAGLANDIN REDUCTASE"/>
    <property type="match status" value="1"/>
</dbReference>
<evidence type="ECO:0000313" key="2">
    <source>
        <dbReference type="EMBL" id="CAG8978053.1"/>
    </source>
</evidence>
<dbReference type="GO" id="GO:0016628">
    <property type="term" value="F:oxidoreductase activity, acting on the CH-CH group of donors, NAD or NADP as acceptor"/>
    <property type="evidence" value="ECO:0007669"/>
    <property type="project" value="InterPro"/>
</dbReference>
<dbReference type="Gene3D" id="3.90.180.10">
    <property type="entry name" value="Medium-chain alcohol dehydrogenases, catalytic domain"/>
    <property type="match status" value="1"/>
</dbReference>
<dbReference type="PANTHER" id="PTHR43205:SF7">
    <property type="entry name" value="PROSTAGLANDIN REDUCTASE 1"/>
    <property type="match status" value="1"/>
</dbReference>
<evidence type="ECO:0000259" key="1">
    <source>
        <dbReference type="Pfam" id="PF00107"/>
    </source>
</evidence>
<organism evidence="2 3">
    <name type="scientific">Hymenoscyphus albidus</name>
    <dbReference type="NCBI Taxonomy" id="595503"/>
    <lineage>
        <taxon>Eukaryota</taxon>
        <taxon>Fungi</taxon>
        <taxon>Dikarya</taxon>
        <taxon>Ascomycota</taxon>
        <taxon>Pezizomycotina</taxon>
        <taxon>Leotiomycetes</taxon>
        <taxon>Helotiales</taxon>
        <taxon>Helotiaceae</taxon>
        <taxon>Hymenoscyphus</taxon>
    </lineage>
</organism>
<dbReference type="OrthoDB" id="809632at2759"/>
<dbReference type="Pfam" id="PF00107">
    <property type="entry name" value="ADH_zinc_N"/>
    <property type="match status" value="1"/>
</dbReference>
<protein>
    <recommendedName>
        <fullName evidence="1">Alcohol dehydrogenase-like C-terminal domain-containing protein</fullName>
    </recommendedName>
</protein>
<comment type="caution">
    <text evidence="2">The sequence shown here is derived from an EMBL/GenBank/DDBJ whole genome shotgun (WGS) entry which is preliminary data.</text>
</comment>
<dbReference type="InterPro" id="IPR045010">
    <property type="entry name" value="MDR_fam"/>
</dbReference>
<accession>A0A9N9LPF5</accession>
<dbReference type="InterPro" id="IPR036291">
    <property type="entry name" value="NAD(P)-bd_dom_sf"/>
</dbReference>
<reference evidence="2" key="1">
    <citation type="submission" date="2021-07" db="EMBL/GenBank/DDBJ databases">
        <authorList>
            <person name="Durling M."/>
        </authorList>
    </citation>
    <scope>NUCLEOTIDE SEQUENCE</scope>
</reference>
<evidence type="ECO:0000313" key="3">
    <source>
        <dbReference type="Proteomes" id="UP000701801"/>
    </source>
</evidence>
<name>A0A9N9LPF5_9HELO</name>
<proteinExistence type="predicted"/>
<gene>
    <name evidence="2" type="ORF">HYALB_00000724</name>
</gene>
<dbReference type="SUPFAM" id="SSF51735">
    <property type="entry name" value="NAD(P)-binding Rossmann-fold domains"/>
    <property type="match status" value="1"/>
</dbReference>
<dbReference type="Proteomes" id="UP000701801">
    <property type="component" value="Unassembled WGS sequence"/>
</dbReference>
<feature type="domain" description="Alcohol dehydrogenase-like C-terminal" evidence="1">
    <location>
        <begin position="5"/>
        <end position="101"/>
    </location>
</feature>
<dbReference type="Gene3D" id="3.40.50.720">
    <property type="entry name" value="NAD(P)-binding Rossmann-like Domain"/>
    <property type="match status" value="1"/>
</dbReference>
<keyword evidence="3" id="KW-1185">Reference proteome</keyword>
<dbReference type="EMBL" id="CAJVRM010000240">
    <property type="protein sequence ID" value="CAG8978053.1"/>
    <property type="molecule type" value="Genomic_DNA"/>
</dbReference>